<dbReference type="OrthoDB" id="10264298at2759"/>
<protein>
    <recommendedName>
        <fullName evidence="3">DUF4200 domain-containing protein</fullName>
    </recommendedName>
</protein>
<evidence type="ECO:0000313" key="4">
    <source>
        <dbReference type="EMBL" id="CAG9861391.1"/>
    </source>
</evidence>
<dbReference type="InterPro" id="IPR025252">
    <property type="entry name" value="DUF4200"/>
</dbReference>
<proteinExistence type="predicted"/>
<dbReference type="InterPro" id="IPR051147">
    <property type="entry name" value="CFAP_domain-containing"/>
</dbReference>
<feature type="domain" description="DUF4200" evidence="3">
    <location>
        <begin position="72"/>
        <end position="185"/>
    </location>
</feature>
<gene>
    <name evidence="4" type="ORF">PHYEVI_LOCUS7731</name>
</gene>
<organism evidence="4 5">
    <name type="scientific">Phyllotreta striolata</name>
    <name type="common">Striped flea beetle</name>
    <name type="synonym">Crioceris striolata</name>
    <dbReference type="NCBI Taxonomy" id="444603"/>
    <lineage>
        <taxon>Eukaryota</taxon>
        <taxon>Metazoa</taxon>
        <taxon>Ecdysozoa</taxon>
        <taxon>Arthropoda</taxon>
        <taxon>Hexapoda</taxon>
        <taxon>Insecta</taxon>
        <taxon>Pterygota</taxon>
        <taxon>Neoptera</taxon>
        <taxon>Endopterygota</taxon>
        <taxon>Coleoptera</taxon>
        <taxon>Polyphaga</taxon>
        <taxon>Cucujiformia</taxon>
        <taxon>Chrysomeloidea</taxon>
        <taxon>Chrysomelidae</taxon>
        <taxon>Galerucinae</taxon>
        <taxon>Alticini</taxon>
        <taxon>Phyllotreta</taxon>
    </lineage>
</organism>
<evidence type="ECO:0000256" key="2">
    <source>
        <dbReference type="SAM" id="Coils"/>
    </source>
</evidence>
<evidence type="ECO:0000259" key="3">
    <source>
        <dbReference type="Pfam" id="PF13863"/>
    </source>
</evidence>
<dbReference type="EMBL" id="OU900097">
    <property type="protein sequence ID" value="CAG9861391.1"/>
    <property type="molecule type" value="Genomic_DNA"/>
</dbReference>
<evidence type="ECO:0000313" key="5">
    <source>
        <dbReference type="Proteomes" id="UP001153712"/>
    </source>
</evidence>
<feature type="coiled-coil region" evidence="2">
    <location>
        <begin position="71"/>
        <end position="171"/>
    </location>
</feature>
<accession>A0A9N9TM68</accession>
<evidence type="ECO:0000256" key="1">
    <source>
        <dbReference type="ARBA" id="ARBA00023054"/>
    </source>
</evidence>
<dbReference type="Proteomes" id="UP001153712">
    <property type="component" value="Chromosome 4"/>
</dbReference>
<name>A0A9N9TM68_PHYSR</name>
<keyword evidence="1 2" id="KW-0175">Coiled coil</keyword>
<reference evidence="4" key="1">
    <citation type="submission" date="2022-01" db="EMBL/GenBank/DDBJ databases">
        <authorList>
            <person name="King R."/>
        </authorList>
    </citation>
    <scope>NUCLEOTIDE SEQUENCE</scope>
</reference>
<dbReference type="PANTHER" id="PTHR21683">
    <property type="entry name" value="COILED-COIL DOMAIN-CONTAINING PROTEIN 42 LIKE-2-LIKE-RELATED"/>
    <property type="match status" value="1"/>
</dbReference>
<dbReference type="PANTHER" id="PTHR21683:SF2">
    <property type="entry name" value="COILED-COIL DOMAIN-CONTAINING PROTEIN 42 LIKE-2-LIKE"/>
    <property type="match status" value="1"/>
</dbReference>
<feature type="coiled-coil region" evidence="2">
    <location>
        <begin position="207"/>
        <end position="259"/>
    </location>
</feature>
<keyword evidence="5" id="KW-1185">Reference proteome</keyword>
<sequence>MDRLPAEAKQLIECLKPIERYFPTKEPHESCGVYLGSKQFTSGIPKGLSRKKFSFEDLSRRSAATNHHLVLKEYFEVENNLRIAREEAQEQRLLMKEEWKKLEERQEELRNTFQTFNNFMEQNENKRERSRKKLADTAILMKQKTEELKNLERLYNKMKIHKDLLDKANKHFAIYENFLSEVAKKDKINFETVEGVFNRYTALLNTRKDITRRCDNYIKEYETIRNKTHQLIVDKYEEIEGMQNAMTELQERSTRAQNEASKSENFLQKVYLEAQKKVEEIEYTKQSCWRIYSDICASKNRRPVHKNNAGKQLEVIKKYLRKMRLINRMVEVLEGENELPVEENETISDNIVANVIKTVSMPTKNVTFVK</sequence>
<dbReference type="GO" id="GO:0005856">
    <property type="term" value="C:cytoskeleton"/>
    <property type="evidence" value="ECO:0007669"/>
    <property type="project" value="UniProtKB-ARBA"/>
</dbReference>
<dbReference type="Pfam" id="PF13863">
    <property type="entry name" value="DUF4200"/>
    <property type="match status" value="1"/>
</dbReference>
<dbReference type="AlphaFoldDB" id="A0A9N9TM68"/>